<feature type="region of interest" description="Disordered" evidence="1">
    <location>
        <begin position="120"/>
        <end position="146"/>
    </location>
</feature>
<feature type="compositionally biased region" description="Polar residues" evidence="1">
    <location>
        <begin position="211"/>
        <end position="243"/>
    </location>
</feature>
<protein>
    <submittedName>
        <fullName evidence="4">Uncharacterized protein</fullName>
    </submittedName>
</protein>
<dbReference type="Pfam" id="PF11915">
    <property type="entry name" value="DUF3433"/>
    <property type="match status" value="2"/>
</dbReference>
<feature type="compositionally biased region" description="Basic and acidic residues" evidence="1">
    <location>
        <begin position="121"/>
        <end position="131"/>
    </location>
</feature>
<reference evidence="4" key="1">
    <citation type="submission" date="2021-07" db="EMBL/GenBank/DDBJ databases">
        <authorList>
            <person name="Durling M."/>
        </authorList>
    </citation>
    <scope>NUCLEOTIDE SEQUENCE</scope>
</reference>
<sequence length="1006" mass="111532">MSTYSMLLYLLTSAASSHDGRNVRSSMKQALLGNPIFSVVKTLYPTVPCEFTRFDEPGPWKDLGWDLHQLGKIGLGIGFSPVLVSLVERFYISTDTLENSILMAHYGGNGVPEWNPNMSYEHQHTPRDLTHKGSSRSAISDMSESPKLNSNYSFVSAMSNMTSSEEPPPPFSPLSSKTANNISHDHLSNIEGSGVQKTASTSTLNKISASLPNTLRSGSIPSSIEFPSTPSRRGFGATTSYTAYSPERARRPSLPSKKHSRKNSSISSGRGNSIPENEEINMGLLNNAMPLSFNNPVYSDLPEEDEINDGGANIDISSFTGPLGMMPKSEAEWEEMHQKERGGQLTGGLGAGFTPDTTLTGTQILGNGSKSMPTTPLAGKFSLSGPLTRAATVRRLAQTEANKSGKIIEVIAEEVHDDDEPRVDMDLSTMEGMGETTRSTTFVSFKNSRTMPLKPEIYYPQPNWKPLSMRWPYLTALIVVSVLLAVVQEVLYQKSAKAPLFSFVDASHLANWDYFTFKYMPTIVAVTFGILWQFTDFEVKRLEPFYQLSREGGALAAESLNVDYITFVDFFRPLKALRLKHHAVATSSLATLLAVSLVPTIQSASITIQPARKIRHAKPDIIKTIQLDPVWSRLLTAQLLIVAAIGCVLFFQLEKRRSGLVADVKGIAGIAAMANKSHILMDFKDMDTATPEEIHNKLKKHRYTLRNSSLAPDQDNLLSKEEQDKYDQKKIDPNPQPFMLRLAAGIPFIISMLVLMIIIPVFLFQDKANRVLENAPWLLTVYAVAVKLAWGSIETDVRMIEPFYILSKRHASPKVLTLDYTGMAFGYMPIRAFLNGHFTVFFVGLGSVLAEILTVLASSFGNVNGTSFITGKKSQFKSGEETLLSFWVSFALALFILSFLIAVAIVVYMRRRHAFLPRQPSSISSVLAFIHQSRMLYDFVDTEKMNNDEMVRRLGGIGKTYGLGWFAGRDGNMHCGVDEEELASDYIHGKDGKQTNQPWNSNWQDY</sequence>
<keyword evidence="2" id="KW-0472">Membrane</keyword>
<keyword evidence="2" id="KW-1133">Transmembrane helix</keyword>
<feature type="compositionally biased region" description="Low complexity" evidence="1">
    <location>
        <begin position="263"/>
        <end position="274"/>
    </location>
</feature>
<accession>A0A9N9KX48</accession>
<feature type="region of interest" description="Disordered" evidence="1">
    <location>
        <begin position="159"/>
        <end position="197"/>
    </location>
</feature>
<keyword evidence="2" id="KW-0812">Transmembrane</keyword>
<feature type="chain" id="PRO_5040424213" evidence="3">
    <location>
        <begin position="17"/>
        <end position="1006"/>
    </location>
</feature>
<evidence type="ECO:0000256" key="2">
    <source>
        <dbReference type="SAM" id="Phobius"/>
    </source>
</evidence>
<feature type="compositionally biased region" description="Polar residues" evidence="1">
    <location>
        <begin position="135"/>
        <end position="146"/>
    </location>
</feature>
<feature type="transmembrane region" description="Helical" evidence="2">
    <location>
        <begin position="738"/>
        <end position="763"/>
    </location>
</feature>
<feature type="signal peptide" evidence="3">
    <location>
        <begin position="1"/>
        <end position="16"/>
    </location>
</feature>
<evidence type="ECO:0000313" key="4">
    <source>
        <dbReference type="EMBL" id="CAG8953730.1"/>
    </source>
</evidence>
<evidence type="ECO:0000313" key="5">
    <source>
        <dbReference type="Proteomes" id="UP000696280"/>
    </source>
</evidence>
<dbReference type="EMBL" id="CAJVRL010000052">
    <property type="protein sequence ID" value="CAG8953730.1"/>
    <property type="molecule type" value="Genomic_DNA"/>
</dbReference>
<evidence type="ECO:0000256" key="3">
    <source>
        <dbReference type="SAM" id="SignalP"/>
    </source>
</evidence>
<feature type="region of interest" description="Disordered" evidence="1">
    <location>
        <begin position="211"/>
        <end position="277"/>
    </location>
</feature>
<feature type="transmembrane region" description="Helical" evidence="2">
    <location>
        <begin position="630"/>
        <end position="651"/>
    </location>
</feature>
<dbReference type="Proteomes" id="UP000696280">
    <property type="component" value="Unassembled WGS sequence"/>
</dbReference>
<feature type="transmembrane region" description="Helical" evidence="2">
    <location>
        <begin position="471"/>
        <end position="492"/>
    </location>
</feature>
<dbReference type="InterPro" id="IPR021840">
    <property type="entry name" value="DUF3433"/>
</dbReference>
<evidence type="ECO:0000256" key="1">
    <source>
        <dbReference type="SAM" id="MobiDB-lite"/>
    </source>
</evidence>
<organism evidence="4 5">
    <name type="scientific">Hymenoscyphus fraxineus</name>
    <dbReference type="NCBI Taxonomy" id="746836"/>
    <lineage>
        <taxon>Eukaryota</taxon>
        <taxon>Fungi</taxon>
        <taxon>Dikarya</taxon>
        <taxon>Ascomycota</taxon>
        <taxon>Pezizomycotina</taxon>
        <taxon>Leotiomycetes</taxon>
        <taxon>Helotiales</taxon>
        <taxon>Helotiaceae</taxon>
        <taxon>Hymenoscyphus</taxon>
    </lineage>
</organism>
<feature type="transmembrane region" description="Helical" evidence="2">
    <location>
        <begin position="883"/>
        <end position="909"/>
    </location>
</feature>
<dbReference type="OrthoDB" id="3248909at2759"/>
<keyword evidence="5" id="KW-1185">Reference proteome</keyword>
<keyword evidence="3" id="KW-0732">Signal</keyword>
<feature type="transmembrane region" description="Helical" evidence="2">
    <location>
        <begin position="582"/>
        <end position="601"/>
    </location>
</feature>
<name>A0A9N9KX48_9HELO</name>
<comment type="caution">
    <text evidence="4">The sequence shown here is derived from an EMBL/GenBank/DDBJ whole genome shotgun (WGS) entry which is preliminary data.</text>
</comment>
<dbReference type="PANTHER" id="PTHR37544">
    <property type="entry name" value="SPRAY-RELATED"/>
    <property type="match status" value="1"/>
</dbReference>
<feature type="transmembrane region" description="Helical" evidence="2">
    <location>
        <begin position="838"/>
        <end position="863"/>
    </location>
</feature>
<gene>
    <name evidence="4" type="ORF">HYFRA_00006619</name>
</gene>
<proteinExistence type="predicted"/>
<dbReference type="PANTHER" id="PTHR37544:SF3">
    <property type="entry name" value="SPRAY"/>
    <property type="match status" value="1"/>
</dbReference>
<dbReference type="AlphaFoldDB" id="A0A9N9KX48"/>